<feature type="region of interest" description="Disordered" evidence="1">
    <location>
        <begin position="337"/>
        <end position="358"/>
    </location>
</feature>
<sequence>MANNRLANNASSGGGVTGSTGSTGVGASSSNATAAANQMNEHVEFTVKADEDLYLTGASSTIRRVVAGTNYSCLMLKTQRFSSLFRHYAKYHGLRKDDLEYNFVNPLDNEDTPESVQLQRNDTINVRKRRPVDSEERSGSVSIPSGTDYFTAMRNLLDNGEHTDMIFVVGTTAIRAHRCILAARGIFFKEEFRREIASPQEGSEGRIEVGDEVSEGVVRAVLEFVYCNRVPGIVNFTVDELLDLLSLADRWSFRDLKRLVEFELMCLIDVRNVARMYCATEEHSAKRLANACISFIMDNIREVTGDTSFRKEMGRYPHLCIPVLKAAADLILDGTGGGSKRQRTGEGGVGASSVMSDT</sequence>
<proteinExistence type="predicted"/>
<feature type="region of interest" description="Disordered" evidence="1">
    <location>
        <begin position="1"/>
        <end position="33"/>
    </location>
</feature>
<gene>
    <name evidence="3" type="ORF">CHYS00102_LOCUS9773</name>
</gene>
<evidence type="ECO:0000259" key="2">
    <source>
        <dbReference type="PROSITE" id="PS50097"/>
    </source>
</evidence>
<dbReference type="AlphaFoldDB" id="A0A7S1FR43"/>
<dbReference type="InterPro" id="IPR000210">
    <property type="entry name" value="BTB/POZ_dom"/>
</dbReference>
<dbReference type="Gene3D" id="3.30.710.10">
    <property type="entry name" value="Potassium Channel Kv1.1, Chain A"/>
    <property type="match status" value="1"/>
</dbReference>
<dbReference type="SMART" id="SM00225">
    <property type="entry name" value="BTB"/>
    <property type="match status" value="1"/>
</dbReference>
<dbReference type="Gene3D" id="3.10.20.90">
    <property type="entry name" value="Phosphatidylinositol 3-kinase Catalytic Subunit, Chain A, domain 1"/>
    <property type="match status" value="1"/>
</dbReference>
<evidence type="ECO:0000313" key="3">
    <source>
        <dbReference type="EMBL" id="CAD8882578.1"/>
    </source>
</evidence>
<dbReference type="InterPro" id="IPR011333">
    <property type="entry name" value="SKP1/BTB/POZ_sf"/>
</dbReference>
<dbReference type="Pfam" id="PF00651">
    <property type="entry name" value="BTB"/>
    <property type="match status" value="1"/>
</dbReference>
<feature type="compositionally biased region" description="Gly residues" evidence="1">
    <location>
        <begin position="337"/>
        <end position="350"/>
    </location>
</feature>
<name>A0A7S1FR43_9STRA</name>
<organism evidence="3">
    <name type="scientific">Corethron hystrix</name>
    <dbReference type="NCBI Taxonomy" id="216773"/>
    <lineage>
        <taxon>Eukaryota</taxon>
        <taxon>Sar</taxon>
        <taxon>Stramenopiles</taxon>
        <taxon>Ochrophyta</taxon>
        <taxon>Bacillariophyta</taxon>
        <taxon>Coscinodiscophyceae</taxon>
        <taxon>Corethrophycidae</taxon>
        <taxon>Corethrales</taxon>
        <taxon>Corethraceae</taxon>
        <taxon>Corethron</taxon>
    </lineage>
</organism>
<accession>A0A7S1FR43</accession>
<feature type="domain" description="BTB" evidence="2">
    <location>
        <begin position="163"/>
        <end position="230"/>
    </location>
</feature>
<protein>
    <recommendedName>
        <fullName evidence="2">BTB domain-containing protein</fullName>
    </recommendedName>
</protein>
<reference evidence="3" key="1">
    <citation type="submission" date="2021-01" db="EMBL/GenBank/DDBJ databases">
        <authorList>
            <person name="Corre E."/>
            <person name="Pelletier E."/>
            <person name="Niang G."/>
            <person name="Scheremetjew M."/>
            <person name="Finn R."/>
            <person name="Kale V."/>
            <person name="Holt S."/>
            <person name="Cochrane G."/>
            <person name="Meng A."/>
            <person name="Brown T."/>
            <person name="Cohen L."/>
        </authorList>
    </citation>
    <scope>NUCLEOTIDE SEQUENCE</scope>
    <source>
        <strain evidence="3">308</strain>
    </source>
</reference>
<feature type="compositionally biased region" description="Gly residues" evidence="1">
    <location>
        <begin position="12"/>
        <end position="24"/>
    </location>
</feature>
<dbReference type="PANTHER" id="PTHR24413">
    <property type="entry name" value="SPECKLE-TYPE POZ PROTEIN"/>
    <property type="match status" value="1"/>
</dbReference>
<dbReference type="PROSITE" id="PS50097">
    <property type="entry name" value="BTB"/>
    <property type="match status" value="1"/>
</dbReference>
<dbReference type="Gene3D" id="1.25.40.420">
    <property type="match status" value="1"/>
</dbReference>
<dbReference type="SUPFAM" id="SSF54695">
    <property type="entry name" value="POZ domain"/>
    <property type="match status" value="1"/>
</dbReference>
<evidence type="ECO:0000256" key="1">
    <source>
        <dbReference type="SAM" id="MobiDB-lite"/>
    </source>
</evidence>
<dbReference type="EMBL" id="HBFR01013453">
    <property type="protein sequence ID" value="CAD8882578.1"/>
    <property type="molecule type" value="Transcribed_RNA"/>
</dbReference>